<gene>
    <name evidence="3" type="ORF">HUO14_03795</name>
</gene>
<feature type="region of interest" description="Disordered" evidence="1">
    <location>
        <begin position="1"/>
        <end position="20"/>
    </location>
</feature>
<accession>A0ABX2MZZ9</accession>
<evidence type="ECO:0000256" key="2">
    <source>
        <dbReference type="SAM" id="Phobius"/>
    </source>
</evidence>
<feature type="transmembrane region" description="Helical" evidence="2">
    <location>
        <begin position="27"/>
        <end position="46"/>
    </location>
</feature>
<keyword evidence="4" id="KW-1185">Reference proteome</keyword>
<evidence type="ECO:0000313" key="4">
    <source>
        <dbReference type="Proteomes" id="UP000652427"/>
    </source>
</evidence>
<reference evidence="3 4" key="1">
    <citation type="submission" date="2020-06" db="EMBL/GenBank/DDBJ databases">
        <authorList>
            <person name="Kim S.-J."/>
            <person name="Park S.-J."/>
        </authorList>
    </citation>
    <scope>NUCLEOTIDE SEQUENCE [LARGE SCALE GENOMIC DNA]</scope>
    <source>
        <strain evidence="3 4">SW-151</strain>
    </source>
</reference>
<evidence type="ECO:0008006" key="5">
    <source>
        <dbReference type="Google" id="ProtNLM"/>
    </source>
</evidence>
<sequence length="50" mass="5563">MEKHGDKIEVTEREASNKPRKSHNVRIVLAVSLLLAIVTLSIVWIVPALS</sequence>
<name>A0ABX2MZZ9_9SPHN</name>
<keyword evidence="2" id="KW-0812">Transmembrane</keyword>
<comment type="caution">
    <text evidence="3">The sequence shown here is derived from an EMBL/GenBank/DDBJ whole genome shotgun (WGS) entry which is preliminary data.</text>
</comment>
<keyword evidence="2" id="KW-0472">Membrane</keyword>
<dbReference type="Proteomes" id="UP000652427">
    <property type="component" value="Unassembled WGS sequence"/>
</dbReference>
<feature type="compositionally biased region" description="Basic and acidic residues" evidence="1">
    <location>
        <begin position="1"/>
        <end position="17"/>
    </location>
</feature>
<protein>
    <recommendedName>
        <fullName evidence="5">CoxF protein</fullName>
    </recommendedName>
</protein>
<dbReference type="RefSeq" id="WP_176278524.1">
    <property type="nucleotide sequence ID" value="NZ_JABWMH010000001.1"/>
</dbReference>
<evidence type="ECO:0000256" key="1">
    <source>
        <dbReference type="SAM" id="MobiDB-lite"/>
    </source>
</evidence>
<evidence type="ECO:0000313" key="3">
    <source>
        <dbReference type="EMBL" id="NVD27031.1"/>
    </source>
</evidence>
<dbReference type="EMBL" id="JABWMH010000001">
    <property type="protein sequence ID" value="NVD27031.1"/>
    <property type="molecule type" value="Genomic_DNA"/>
</dbReference>
<proteinExistence type="predicted"/>
<organism evidence="3 4">
    <name type="scientific">Parasphingorhabdus flavimaris</name>
    <dbReference type="NCBI Taxonomy" id="266812"/>
    <lineage>
        <taxon>Bacteria</taxon>
        <taxon>Pseudomonadati</taxon>
        <taxon>Pseudomonadota</taxon>
        <taxon>Alphaproteobacteria</taxon>
        <taxon>Sphingomonadales</taxon>
        <taxon>Sphingomonadaceae</taxon>
        <taxon>Parasphingorhabdus</taxon>
    </lineage>
</organism>
<keyword evidence="2" id="KW-1133">Transmembrane helix</keyword>